<feature type="compositionally biased region" description="Polar residues" evidence="1">
    <location>
        <begin position="254"/>
        <end position="271"/>
    </location>
</feature>
<organism evidence="2 3">
    <name type="scientific">Cutaneotrichosporon spelunceum</name>
    <dbReference type="NCBI Taxonomy" id="1672016"/>
    <lineage>
        <taxon>Eukaryota</taxon>
        <taxon>Fungi</taxon>
        <taxon>Dikarya</taxon>
        <taxon>Basidiomycota</taxon>
        <taxon>Agaricomycotina</taxon>
        <taxon>Tremellomycetes</taxon>
        <taxon>Trichosporonales</taxon>
        <taxon>Trichosporonaceae</taxon>
        <taxon>Cutaneotrichosporon</taxon>
    </lineage>
</organism>
<protein>
    <recommendedName>
        <fullName evidence="4">BTB domain-containing protein</fullName>
    </recommendedName>
</protein>
<feature type="compositionally biased region" description="Basic and acidic residues" evidence="1">
    <location>
        <begin position="901"/>
        <end position="917"/>
    </location>
</feature>
<feature type="compositionally biased region" description="Polar residues" evidence="1">
    <location>
        <begin position="350"/>
        <end position="360"/>
    </location>
</feature>
<feature type="region of interest" description="Disordered" evidence="1">
    <location>
        <begin position="1"/>
        <end position="71"/>
    </location>
</feature>
<comment type="caution">
    <text evidence="2">The sequence shown here is derived from an EMBL/GenBank/DDBJ whole genome shotgun (WGS) entry which is preliminary data.</text>
</comment>
<dbReference type="EMBL" id="BTCM01000008">
    <property type="protein sequence ID" value="GMK59599.1"/>
    <property type="molecule type" value="Genomic_DNA"/>
</dbReference>
<reference evidence="2" key="1">
    <citation type="journal article" date="2023" name="BMC Genomics">
        <title>Chromosome-level genome assemblies of Cutaneotrichosporon spp. (Trichosporonales, Basidiomycota) reveal imbalanced evolution between nucleotide sequences and chromosome synteny.</title>
        <authorList>
            <person name="Kobayashi Y."/>
            <person name="Kayamori A."/>
            <person name="Aoki K."/>
            <person name="Shiwa Y."/>
            <person name="Matsutani M."/>
            <person name="Fujita N."/>
            <person name="Sugita T."/>
            <person name="Iwasaki W."/>
            <person name="Tanaka N."/>
            <person name="Takashima M."/>
        </authorList>
    </citation>
    <scope>NUCLEOTIDE SEQUENCE</scope>
    <source>
        <strain evidence="2">HIS016</strain>
    </source>
</reference>
<feature type="compositionally biased region" description="Basic and acidic residues" evidence="1">
    <location>
        <begin position="564"/>
        <end position="574"/>
    </location>
</feature>
<feature type="compositionally biased region" description="Basic and acidic residues" evidence="1">
    <location>
        <begin position="1"/>
        <end position="10"/>
    </location>
</feature>
<evidence type="ECO:0000313" key="3">
    <source>
        <dbReference type="Proteomes" id="UP001222932"/>
    </source>
</evidence>
<name>A0AAD3TZU9_9TREE</name>
<evidence type="ECO:0000256" key="1">
    <source>
        <dbReference type="SAM" id="MobiDB-lite"/>
    </source>
</evidence>
<proteinExistence type="predicted"/>
<feature type="compositionally biased region" description="Basic and acidic residues" evidence="1">
    <location>
        <begin position="585"/>
        <end position="605"/>
    </location>
</feature>
<keyword evidence="3" id="KW-1185">Reference proteome</keyword>
<feature type="region of interest" description="Disordered" evidence="1">
    <location>
        <begin position="343"/>
        <end position="465"/>
    </location>
</feature>
<accession>A0AAD3TZU9</accession>
<feature type="region of interest" description="Disordered" evidence="1">
    <location>
        <begin position="552"/>
        <end position="667"/>
    </location>
</feature>
<feature type="compositionally biased region" description="Low complexity" evidence="1">
    <location>
        <begin position="394"/>
        <end position="415"/>
    </location>
</feature>
<dbReference type="Proteomes" id="UP001222932">
    <property type="component" value="Unassembled WGS sequence"/>
</dbReference>
<feature type="region of interest" description="Disordered" evidence="1">
    <location>
        <begin position="893"/>
        <end position="917"/>
    </location>
</feature>
<evidence type="ECO:0008006" key="4">
    <source>
        <dbReference type="Google" id="ProtNLM"/>
    </source>
</evidence>
<sequence length="917" mass="100420">MFRNRSDRVPFPDQVRANSPWPATLDYGDSRDDSPLIPRTSRSLPVRTHPSAATGLRRSHLTTSLPSASRQHDLLDDTPVVAEPSPATVSAVGPHFESNDMPVDVAANSANSNTQAASNLPLSPHLLVSSPRCEQVSDRPKPIDDMGVDLMNPTLSPRPPMAEIKSAQSRTNPIVVADSSDPDRSEEIPLSTLRGRLSNPPNPGPVWVTNVPPDAPPSTSVPVVPGGRRWWVATSTTGATSGAPSPPSQVLCDPTQTTAESAQEHMATNSEPEPETDELDVSPLPTPAQKLSSRFRKNLTVIVTPQQQQEQQPHQTPQATPLTALPPYVQHIIAARTPRKVTFEVPPVPQESSTPGSSSIPERPVAFVLPTRKRGQQLPKSSVPQIADPQNDVPKTTARKTAATKSTPPKPTITKDVAKSAIAMAPKGPGKDRETGPVESEAAPIRPRTPPPPSLRIQEEDEQWSPRELKQIDRQAAARVVEMRAAAVSSLVSQYYDVEMETEQAGEHARGPEAEIILAANKYQPNNTLFGTGSNWVTAVAERLLLEFNNFTPRPGSHDASSNDGHRMPCDRALQRQQPPQYPEGFERVDHPMHCGHPEHPEKAQHSKQNRQSQLCDCQRGQAQHPHQDAHEVPGNRPYISNVHLDDSLTPGLETGPVLPGSDDRPLTKLPPNISYDDEYAVGDFIVITSDDVLFRLDGTDLAHASRELYASRTHTPSKERFLALRRPHENAAMFRAFLALLLHSDLPLKGEEHIVADTIRDLFDFLEGWGSNKAKIAAMILHDKVPRMTLRVALSVGGMVRDDKVMEATLHRWARVTVSMAGPGEDVCKPGVPGNAAVTDPKNWDYARYEAMPRDYVYALTSAWTCATAKRYGSNELPEMLVRNFRVALQDARSTSGTRKRADDGRVGGEKKIRGE</sequence>
<evidence type="ECO:0000313" key="2">
    <source>
        <dbReference type="EMBL" id="GMK59599.1"/>
    </source>
</evidence>
<feature type="region of interest" description="Disordered" evidence="1">
    <location>
        <begin position="236"/>
        <end position="287"/>
    </location>
</feature>
<gene>
    <name evidence="2" type="ORF">CspeluHIS016_0802050</name>
</gene>
<dbReference type="AlphaFoldDB" id="A0AAD3TZU9"/>
<reference evidence="2" key="2">
    <citation type="submission" date="2023-06" db="EMBL/GenBank/DDBJ databases">
        <authorList>
            <person name="Kobayashi Y."/>
            <person name="Kayamori A."/>
            <person name="Aoki K."/>
            <person name="Shiwa Y."/>
            <person name="Fujita N."/>
            <person name="Sugita T."/>
            <person name="Iwasaki W."/>
            <person name="Tanaka N."/>
            <person name="Takashima M."/>
        </authorList>
    </citation>
    <scope>NUCLEOTIDE SEQUENCE</scope>
    <source>
        <strain evidence="2">HIS016</strain>
    </source>
</reference>